<proteinExistence type="predicted"/>
<comment type="caution">
    <text evidence="1">The sequence shown here is derived from an EMBL/GenBank/DDBJ whole genome shotgun (WGS) entry which is preliminary data.</text>
</comment>
<dbReference type="Proteomes" id="UP001249851">
    <property type="component" value="Unassembled WGS sequence"/>
</dbReference>
<gene>
    <name evidence="1" type="ORF">P5673_030049</name>
</gene>
<name>A0AAD9PVN0_ACRCE</name>
<protein>
    <submittedName>
        <fullName evidence="1">Uncharacterized protein</fullName>
    </submittedName>
</protein>
<evidence type="ECO:0000313" key="1">
    <source>
        <dbReference type="EMBL" id="KAK2549505.1"/>
    </source>
</evidence>
<reference evidence="1" key="1">
    <citation type="journal article" date="2023" name="G3 (Bethesda)">
        <title>Whole genome assembly and annotation of the endangered Caribbean coral Acropora cervicornis.</title>
        <authorList>
            <person name="Selwyn J.D."/>
            <person name="Vollmer S.V."/>
        </authorList>
    </citation>
    <scope>NUCLEOTIDE SEQUENCE</scope>
    <source>
        <strain evidence="1">K2</strain>
    </source>
</reference>
<sequence length="159" mass="18379">MDRISDHFKHRKNAPMARQTFLKAKPSAGETISNFITSLQKLTENCDYEAGRDNQNPRQTLRMELVTYFSGSSKPMQEKTQIVRIAVETGQYEAATKDHGPGKRINREENTRQEEESYRLKSVLAFQDKLLFESQIAVTDIYEHTVFGYIQPLFRGKKS</sequence>
<reference evidence="1" key="2">
    <citation type="journal article" date="2023" name="Science">
        <title>Genomic signatures of disease resistance in endangered staghorn corals.</title>
        <authorList>
            <person name="Vollmer S.V."/>
            <person name="Selwyn J.D."/>
            <person name="Despard B.A."/>
            <person name="Roesel C.L."/>
        </authorList>
    </citation>
    <scope>NUCLEOTIDE SEQUENCE</scope>
    <source>
        <strain evidence="1">K2</strain>
    </source>
</reference>
<accession>A0AAD9PVN0</accession>
<evidence type="ECO:0000313" key="2">
    <source>
        <dbReference type="Proteomes" id="UP001249851"/>
    </source>
</evidence>
<organism evidence="1 2">
    <name type="scientific">Acropora cervicornis</name>
    <name type="common">Staghorn coral</name>
    <dbReference type="NCBI Taxonomy" id="6130"/>
    <lineage>
        <taxon>Eukaryota</taxon>
        <taxon>Metazoa</taxon>
        <taxon>Cnidaria</taxon>
        <taxon>Anthozoa</taxon>
        <taxon>Hexacorallia</taxon>
        <taxon>Scleractinia</taxon>
        <taxon>Astrocoeniina</taxon>
        <taxon>Acroporidae</taxon>
        <taxon>Acropora</taxon>
    </lineage>
</organism>
<keyword evidence="2" id="KW-1185">Reference proteome</keyword>
<dbReference type="AlphaFoldDB" id="A0AAD9PVN0"/>
<dbReference type="EMBL" id="JARQWQ010000125">
    <property type="protein sequence ID" value="KAK2549505.1"/>
    <property type="molecule type" value="Genomic_DNA"/>
</dbReference>